<keyword evidence="1 4" id="KW-0479">Metal-binding</keyword>
<dbReference type="InterPro" id="IPR001128">
    <property type="entry name" value="Cyt_P450"/>
</dbReference>
<dbReference type="Proteomes" id="UP001209540">
    <property type="component" value="Unassembled WGS sequence"/>
</dbReference>
<evidence type="ECO:0000313" key="7">
    <source>
        <dbReference type="Proteomes" id="UP001209540"/>
    </source>
</evidence>
<protein>
    <submittedName>
        <fullName evidence="6">Cytochrome P450</fullName>
    </submittedName>
</protein>
<dbReference type="Pfam" id="PF00067">
    <property type="entry name" value="p450"/>
    <property type="match status" value="1"/>
</dbReference>
<comment type="similarity">
    <text evidence="5">Belongs to the cytochrome P450 family.</text>
</comment>
<dbReference type="EMBL" id="JAIXMP010000046">
    <property type="protein sequence ID" value="KAI9246485.1"/>
    <property type="molecule type" value="Genomic_DNA"/>
</dbReference>
<dbReference type="SUPFAM" id="SSF48264">
    <property type="entry name" value="Cytochrome P450"/>
    <property type="match status" value="1"/>
</dbReference>
<dbReference type="GO" id="GO:0020037">
    <property type="term" value="F:heme binding"/>
    <property type="evidence" value="ECO:0007669"/>
    <property type="project" value="InterPro"/>
</dbReference>
<comment type="caution">
    <text evidence="6">The sequence shown here is derived from an EMBL/GenBank/DDBJ whole genome shotgun (WGS) entry which is preliminary data.</text>
</comment>
<comment type="cofactor">
    <cofactor evidence="4">
        <name>heme</name>
        <dbReference type="ChEBI" id="CHEBI:30413"/>
    </cofactor>
</comment>
<evidence type="ECO:0000256" key="2">
    <source>
        <dbReference type="ARBA" id="ARBA00023002"/>
    </source>
</evidence>
<evidence type="ECO:0000313" key="6">
    <source>
        <dbReference type="EMBL" id="KAI9246485.1"/>
    </source>
</evidence>
<name>A0AAD5P7Y0_9FUNG</name>
<evidence type="ECO:0000256" key="5">
    <source>
        <dbReference type="RuleBase" id="RU000461"/>
    </source>
</evidence>
<dbReference type="InterPro" id="IPR036396">
    <property type="entry name" value="Cyt_P450_sf"/>
</dbReference>
<dbReference type="GO" id="GO:0005506">
    <property type="term" value="F:iron ion binding"/>
    <property type="evidence" value="ECO:0007669"/>
    <property type="project" value="InterPro"/>
</dbReference>
<proteinExistence type="inferred from homology"/>
<dbReference type="Gene3D" id="1.10.630.10">
    <property type="entry name" value="Cytochrome P450"/>
    <property type="match status" value="1"/>
</dbReference>
<evidence type="ECO:0000256" key="3">
    <source>
        <dbReference type="ARBA" id="ARBA00023004"/>
    </source>
</evidence>
<feature type="binding site" description="axial binding residue" evidence="4">
    <location>
        <position position="477"/>
    </location>
    <ligand>
        <name>heme</name>
        <dbReference type="ChEBI" id="CHEBI:30413"/>
    </ligand>
    <ligandPart>
        <name>Fe</name>
        <dbReference type="ChEBI" id="CHEBI:18248"/>
    </ligandPart>
</feature>
<dbReference type="InterPro" id="IPR002401">
    <property type="entry name" value="Cyt_P450_E_grp-I"/>
</dbReference>
<keyword evidence="5" id="KW-0503">Monooxygenase</keyword>
<sequence>MPMSQQLTISNLYNNKLVERYLAWIRDVTGLSQEATTVAAAAAAITAFLCTTTFTWQYFSSKQPATFANIPTPKGARPFVGHLFAIGRNRAVTFHEWHKELGPIFYFRMGMKKMIVLADPDMTHELLSTMGRLTSDRPDVTLRHDFGEKDNRGIVLGQPHDKSYSVLRKSALNALGPKKLKEASPILCKEADEFVNIVATGENVEPLPNVLRVSLNFVLLTVFNVRATSIQDPLYKEAISIINTSMSFTHFKNTAGQFIPVLKVLDPIMGIKRKTIDYHENIIRPFYLDLIETALNDDGPNMTKDLNEEMNNGRKGYYNNLLSTIHDIILAGTDTTAVTISWGFLQISTKPDVQKKIQQEIDAFVAKNGRIPYFWERDEVPYMIATQRECMRLRPTTEFGVTHATAEEFEWRGSIIPKNTFIMANMTDAHLNPEKYPNPEQFMPERFLGKEETMASSANRKVEHRDQFNFGWGRRVCVGTHLAETQMFNVWVRVLHRCDIKPALDKNGNEVPESLETVPPLSGPVVVSPSPFKLRFVPRNNV</sequence>
<dbReference type="PANTHER" id="PTHR46300">
    <property type="entry name" value="P450, PUTATIVE (EUROFUNG)-RELATED-RELATED"/>
    <property type="match status" value="1"/>
</dbReference>
<organism evidence="6 7">
    <name type="scientific">Phascolomyces articulosus</name>
    <dbReference type="NCBI Taxonomy" id="60185"/>
    <lineage>
        <taxon>Eukaryota</taxon>
        <taxon>Fungi</taxon>
        <taxon>Fungi incertae sedis</taxon>
        <taxon>Mucoromycota</taxon>
        <taxon>Mucoromycotina</taxon>
        <taxon>Mucoromycetes</taxon>
        <taxon>Mucorales</taxon>
        <taxon>Lichtheimiaceae</taxon>
        <taxon>Phascolomyces</taxon>
    </lineage>
</organism>
<evidence type="ECO:0000256" key="1">
    <source>
        <dbReference type="ARBA" id="ARBA00022723"/>
    </source>
</evidence>
<dbReference type="GO" id="GO:0004497">
    <property type="term" value="F:monooxygenase activity"/>
    <property type="evidence" value="ECO:0007669"/>
    <property type="project" value="UniProtKB-KW"/>
</dbReference>
<dbReference type="InterPro" id="IPR050364">
    <property type="entry name" value="Cytochrome_P450_fung"/>
</dbReference>
<dbReference type="PRINTS" id="PR00385">
    <property type="entry name" value="P450"/>
</dbReference>
<reference evidence="6" key="2">
    <citation type="submission" date="2023-02" db="EMBL/GenBank/DDBJ databases">
        <authorList>
            <consortium name="DOE Joint Genome Institute"/>
            <person name="Mondo S.J."/>
            <person name="Chang Y."/>
            <person name="Wang Y."/>
            <person name="Ahrendt S."/>
            <person name="Andreopoulos W."/>
            <person name="Barry K."/>
            <person name="Beard J."/>
            <person name="Benny G.L."/>
            <person name="Blankenship S."/>
            <person name="Bonito G."/>
            <person name="Cuomo C."/>
            <person name="Desiro A."/>
            <person name="Gervers K.A."/>
            <person name="Hundley H."/>
            <person name="Kuo A."/>
            <person name="LaButti K."/>
            <person name="Lang B.F."/>
            <person name="Lipzen A."/>
            <person name="O'Donnell K."/>
            <person name="Pangilinan J."/>
            <person name="Reynolds N."/>
            <person name="Sandor L."/>
            <person name="Smith M.W."/>
            <person name="Tsang A."/>
            <person name="Grigoriev I.V."/>
            <person name="Stajich J.E."/>
            <person name="Spatafora J.W."/>
        </authorList>
    </citation>
    <scope>NUCLEOTIDE SEQUENCE</scope>
    <source>
        <strain evidence="6">RSA 2281</strain>
    </source>
</reference>
<reference evidence="6" key="1">
    <citation type="journal article" date="2022" name="IScience">
        <title>Evolution of zygomycete secretomes and the origins of terrestrial fungal ecologies.</title>
        <authorList>
            <person name="Chang Y."/>
            <person name="Wang Y."/>
            <person name="Mondo S."/>
            <person name="Ahrendt S."/>
            <person name="Andreopoulos W."/>
            <person name="Barry K."/>
            <person name="Beard J."/>
            <person name="Benny G.L."/>
            <person name="Blankenship S."/>
            <person name="Bonito G."/>
            <person name="Cuomo C."/>
            <person name="Desiro A."/>
            <person name="Gervers K.A."/>
            <person name="Hundley H."/>
            <person name="Kuo A."/>
            <person name="LaButti K."/>
            <person name="Lang B.F."/>
            <person name="Lipzen A."/>
            <person name="O'Donnell K."/>
            <person name="Pangilinan J."/>
            <person name="Reynolds N."/>
            <person name="Sandor L."/>
            <person name="Smith M.E."/>
            <person name="Tsang A."/>
            <person name="Grigoriev I.V."/>
            <person name="Stajich J.E."/>
            <person name="Spatafora J.W."/>
        </authorList>
    </citation>
    <scope>NUCLEOTIDE SEQUENCE</scope>
    <source>
        <strain evidence="6">RSA 2281</strain>
    </source>
</reference>
<gene>
    <name evidence="6" type="ORF">BDA99DRAFT_527012</name>
</gene>
<dbReference type="PRINTS" id="PR00463">
    <property type="entry name" value="EP450I"/>
</dbReference>
<dbReference type="AlphaFoldDB" id="A0AAD5P7Y0"/>
<dbReference type="PANTHER" id="PTHR46300:SF6">
    <property type="entry name" value="CYTOCHROME P450 2C30"/>
    <property type="match status" value="1"/>
</dbReference>
<accession>A0AAD5P7Y0</accession>
<keyword evidence="3 4" id="KW-0408">Iron</keyword>
<dbReference type="GO" id="GO:0016705">
    <property type="term" value="F:oxidoreductase activity, acting on paired donors, with incorporation or reduction of molecular oxygen"/>
    <property type="evidence" value="ECO:0007669"/>
    <property type="project" value="InterPro"/>
</dbReference>
<dbReference type="PROSITE" id="PS00086">
    <property type="entry name" value="CYTOCHROME_P450"/>
    <property type="match status" value="1"/>
</dbReference>
<keyword evidence="7" id="KW-1185">Reference proteome</keyword>
<keyword evidence="2 5" id="KW-0560">Oxidoreductase</keyword>
<evidence type="ECO:0000256" key="4">
    <source>
        <dbReference type="PIRSR" id="PIRSR602401-1"/>
    </source>
</evidence>
<keyword evidence="4 5" id="KW-0349">Heme</keyword>
<dbReference type="InterPro" id="IPR017972">
    <property type="entry name" value="Cyt_P450_CS"/>
</dbReference>